<organism evidence="1">
    <name type="scientific">Bodo saltans virus</name>
    <dbReference type="NCBI Taxonomy" id="2024608"/>
    <lineage>
        <taxon>Viruses</taxon>
        <taxon>Varidnaviria</taxon>
        <taxon>Bamfordvirae</taxon>
        <taxon>Nucleocytoviricota</taxon>
        <taxon>Megaviricetes</taxon>
        <taxon>Imitervirales</taxon>
        <taxon>Mimiviridae</taxon>
        <taxon>Klosneuvirinae</taxon>
        <taxon>Theiavirus</taxon>
        <taxon>Theiavirus salishense</taxon>
    </lineage>
</organism>
<sequence length="147" mass="17704">MEHEYLDIITKLYKKTQIKKFQIQNDNQDYYACEFMIGNKNICFRKGKLTPAKLGHFVSLWKRVDNNNKSYDTNDKYDVYIFYVEDKEHKGYFSFTKDILLQHKILSDKKNNIDGKLGFRLYASWYDAMNNTAKISQKWQIQNFIKI</sequence>
<evidence type="ECO:0000313" key="1">
    <source>
        <dbReference type="EMBL" id="ATZ81095.1"/>
    </source>
</evidence>
<dbReference type="Gene3D" id="3.40.1350.140">
    <property type="entry name" value="MepB-like"/>
    <property type="match status" value="1"/>
</dbReference>
<dbReference type="EMBL" id="MF782455">
    <property type="protein sequence ID" value="ATZ81095.1"/>
    <property type="molecule type" value="Genomic_DNA"/>
</dbReference>
<gene>
    <name evidence="1" type="ORF">BMW23_1051</name>
</gene>
<name>A0A2H4UW84_9VIRU</name>
<reference evidence="1" key="1">
    <citation type="journal article" date="2017" name="Elife">
        <title>The kinetoplastid-infecting Bodo saltans virus (BsV), a window into the most abundant giant viruses in the sea.</title>
        <authorList>
            <person name="Deeg C.M."/>
            <person name="Chow C.-E.T."/>
            <person name="Suttle C.A."/>
        </authorList>
    </citation>
    <scope>NUCLEOTIDE SEQUENCE</scope>
    <source>
        <strain evidence="1">NG1</strain>
    </source>
</reference>
<keyword evidence="2" id="KW-1185">Reference proteome</keyword>
<dbReference type="InterPro" id="IPR011235">
    <property type="entry name" value="MepB-like"/>
</dbReference>
<dbReference type="Proteomes" id="UP000240325">
    <property type="component" value="Segment"/>
</dbReference>
<proteinExistence type="predicted"/>
<dbReference type="Pfam" id="PF08877">
    <property type="entry name" value="MepB-like"/>
    <property type="match status" value="1"/>
</dbReference>
<dbReference type="InterPro" id="IPR038231">
    <property type="entry name" value="MepB-like_sf"/>
</dbReference>
<accession>A0A2H4UW84</accession>
<protein>
    <submittedName>
        <fullName evidence="1">MepB-like protein</fullName>
    </submittedName>
</protein>
<evidence type="ECO:0000313" key="2">
    <source>
        <dbReference type="Proteomes" id="UP000240325"/>
    </source>
</evidence>